<feature type="transmembrane region" description="Helical" evidence="1">
    <location>
        <begin position="349"/>
        <end position="371"/>
    </location>
</feature>
<feature type="transmembrane region" description="Helical" evidence="1">
    <location>
        <begin position="205"/>
        <end position="227"/>
    </location>
</feature>
<keyword evidence="1" id="KW-0812">Transmembrane</keyword>
<reference evidence="2" key="1">
    <citation type="submission" date="2020-08" db="EMBL/GenBank/DDBJ databases">
        <title>Genome public.</title>
        <authorList>
            <person name="Liu C."/>
            <person name="Sun Q."/>
        </authorList>
    </citation>
    <scope>NUCLEOTIDE SEQUENCE</scope>
    <source>
        <strain evidence="2">NSJ-12</strain>
    </source>
</reference>
<proteinExistence type="predicted"/>
<comment type="caution">
    <text evidence="2">The sequence shown here is derived from an EMBL/GenBank/DDBJ whole genome shotgun (WGS) entry which is preliminary data.</text>
</comment>
<evidence type="ECO:0000313" key="3">
    <source>
        <dbReference type="Proteomes" id="UP000655830"/>
    </source>
</evidence>
<keyword evidence="1" id="KW-0472">Membrane</keyword>
<feature type="transmembrane region" description="Helical" evidence="1">
    <location>
        <begin position="126"/>
        <end position="146"/>
    </location>
</feature>
<dbReference type="PANTHER" id="PTHR41771">
    <property type="entry name" value="MEMBRANE PROTEIN-RELATED"/>
    <property type="match status" value="1"/>
</dbReference>
<sequence>MIQKYLKNKNVIFSLVCLVVIGILLMVPTGFEKQLYVNAENVKAKVVETNESTVYNNGLLKQGSQVCMVELLQGNHKGKVVEAVNFLNGKLEFDKMFAPGDKALVLVEQDEQGNILFVNMLDHYRLNVELLIVLVFMGVLILFSGATGLRTIISFVFSLLCIWKVLIPLLLKGYHPMLVGLCIGVTMAVVTLILVAGFTKKAYCAILGSGVASIITCLLAVGFGYLFRIDGTVMQWSESLLYAGFEHLNLTLIYQASIYLACSGAMIDLAVDISAALDEVVEKKPDLSVREILQSGMNIGKSVVGSQATTLLLAYMGSFIAVMMVYMAQGTPMISILNSKSIASEVLHTFVGCIGLVIVSPITALICSYIYKKKKEI</sequence>
<gene>
    <name evidence="2" type="ORF">H8718_15470</name>
</gene>
<accession>A0A926EIJ8</accession>
<dbReference type="RefSeq" id="WP_249333602.1">
    <property type="nucleotide sequence ID" value="NZ_JACRSY010000031.1"/>
</dbReference>
<dbReference type="EMBL" id="JACRSY010000031">
    <property type="protein sequence ID" value="MBC8580918.1"/>
    <property type="molecule type" value="Genomic_DNA"/>
</dbReference>
<organism evidence="2 3">
    <name type="scientific">Zhenhengia yiwuensis</name>
    <dbReference type="NCBI Taxonomy" id="2763666"/>
    <lineage>
        <taxon>Bacteria</taxon>
        <taxon>Bacillati</taxon>
        <taxon>Bacillota</taxon>
        <taxon>Clostridia</taxon>
        <taxon>Lachnospirales</taxon>
        <taxon>Lachnospiraceae</taxon>
        <taxon>Zhenhengia</taxon>
    </lineage>
</organism>
<dbReference type="Pfam" id="PF07907">
    <property type="entry name" value="YibE_F"/>
    <property type="match status" value="1"/>
</dbReference>
<dbReference type="PANTHER" id="PTHR41771:SF1">
    <property type="entry name" value="MEMBRANE PROTEIN"/>
    <property type="match status" value="1"/>
</dbReference>
<feature type="transmembrane region" description="Helical" evidence="1">
    <location>
        <begin position="311"/>
        <end position="329"/>
    </location>
</feature>
<keyword evidence="3" id="KW-1185">Reference proteome</keyword>
<name>A0A926EIJ8_9FIRM</name>
<evidence type="ECO:0000256" key="1">
    <source>
        <dbReference type="SAM" id="Phobius"/>
    </source>
</evidence>
<keyword evidence="1" id="KW-1133">Transmembrane helix</keyword>
<feature type="transmembrane region" description="Helical" evidence="1">
    <location>
        <begin position="152"/>
        <end position="171"/>
    </location>
</feature>
<feature type="transmembrane region" description="Helical" evidence="1">
    <location>
        <begin position="12"/>
        <end position="31"/>
    </location>
</feature>
<feature type="transmembrane region" description="Helical" evidence="1">
    <location>
        <begin position="178"/>
        <end position="199"/>
    </location>
</feature>
<evidence type="ECO:0000313" key="2">
    <source>
        <dbReference type="EMBL" id="MBC8580918.1"/>
    </source>
</evidence>
<dbReference type="AlphaFoldDB" id="A0A926EIJ8"/>
<dbReference type="Proteomes" id="UP000655830">
    <property type="component" value="Unassembled WGS sequence"/>
</dbReference>
<protein>
    <submittedName>
        <fullName evidence="2">YibE/F family protein</fullName>
    </submittedName>
</protein>
<dbReference type="InterPro" id="IPR012507">
    <property type="entry name" value="YibE_F"/>
</dbReference>